<evidence type="ECO:0000313" key="13">
    <source>
        <dbReference type="Proteomes" id="UP000289738"/>
    </source>
</evidence>
<keyword evidence="6" id="KW-0238">DNA-binding</keyword>
<evidence type="ECO:0000256" key="6">
    <source>
        <dbReference type="ARBA" id="ARBA00023125"/>
    </source>
</evidence>
<dbReference type="PROSITE" id="PS51005">
    <property type="entry name" value="NAC"/>
    <property type="match status" value="1"/>
</dbReference>
<keyword evidence="10" id="KW-0539">Nucleus</keyword>
<evidence type="ECO:0000256" key="9">
    <source>
        <dbReference type="ARBA" id="ARBA00023163"/>
    </source>
</evidence>
<comment type="caution">
    <text evidence="12">The sequence shown here is derived from an EMBL/GenBank/DDBJ whole genome shotgun (WGS) entry which is preliminary data.</text>
</comment>
<proteinExistence type="predicted"/>
<dbReference type="Gene3D" id="2.170.150.80">
    <property type="entry name" value="NAC domain"/>
    <property type="match status" value="1"/>
</dbReference>
<keyword evidence="8" id="KW-0010">Activator</keyword>
<accession>A0A445ACS4</accession>
<dbReference type="GO" id="GO:0005634">
    <property type="term" value="C:nucleus"/>
    <property type="evidence" value="ECO:0007669"/>
    <property type="project" value="UniProtKB-SubCell"/>
</dbReference>
<dbReference type="Gramene" id="arahy.Tifrunner.gnm2.ann2.Ah12g058400.1">
    <property type="protein sequence ID" value="arahy.Tifrunner.gnm2.ann2.Ah12g058400.1-CDS"/>
    <property type="gene ID" value="arahy.Tifrunner.gnm2.ann2.Ah12g058400"/>
</dbReference>
<evidence type="ECO:0000259" key="11">
    <source>
        <dbReference type="PROSITE" id="PS51005"/>
    </source>
</evidence>
<evidence type="ECO:0000256" key="10">
    <source>
        <dbReference type="ARBA" id="ARBA00023242"/>
    </source>
</evidence>
<dbReference type="GO" id="GO:0016020">
    <property type="term" value="C:membrane"/>
    <property type="evidence" value="ECO:0007669"/>
    <property type="project" value="UniProtKB-SubCell"/>
</dbReference>
<evidence type="ECO:0000256" key="8">
    <source>
        <dbReference type="ARBA" id="ARBA00023159"/>
    </source>
</evidence>
<reference evidence="12 13" key="1">
    <citation type="submission" date="2019-01" db="EMBL/GenBank/DDBJ databases">
        <title>Sequencing of cultivated peanut Arachis hypogaea provides insights into genome evolution and oil improvement.</title>
        <authorList>
            <person name="Chen X."/>
        </authorList>
    </citation>
    <scope>NUCLEOTIDE SEQUENCE [LARGE SCALE GENOMIC DNA]</scope>
    <source>
        <strain evidence="13">cv. Fuhuasheng</strain>
        <tissue evidence="12">Leaves</tissue>
    </source>
</reference>
<dbReference type="InterPro" id="IPR003441">
    <property type="entry name" value="NAC-dom"/>
</dbReference>
<dbReference type="PANTHER" id="PTHR31744">
    <property type="entry name" value="PROTEIN CUP-SHAPED COTYLEDON 2-RELATED"/>
    <property type="match status" value="1"/>
</dbReference>
<dbReference type="SMR" id="A0A445ACS4"/>
<name>A0A445ACS4_ARAHY</name>
<evidence type="ECO:0000256" key="2">
    <source>
        <dbReference type="ARBA" id="ARBA00004167"/>
    </source>
</evidence>
<organism evidence="12 13">
    <name type="scientific">Arachis hypogaea</name>
    <name type="common">Peanut</name>
    <dbReference type="NCBI Taxonomy" id="3818"/>
    <lineage>
        <taxon>Eukaryota</taxon>
        <taxon>Viridiplantae</taxon>
        <taxon>Streptophyta</taxon>
        <taxon>Embryophyta</taxon>
        <taxon>Tracheophyta</taxon>
        <taxon>Spermatophyta</taxon>
        <taxon>Magnoliopsida</taxon>
        <taxon>eudicotyledons</taxon>
        <taxon>Gunneridae</taxon>
        <taxon>Pentapetalae</taxon>
        <taxon>rosids</taxon>
        <taxon>fabids</taxon>
        <taxon>Fabales</taxon>
        <taxon>Fabaceae</taxon>
        <taxon>Papilionoideae</taxon>
        <taxon>50 kb inversion clade</taxon>
        <taxon>dalbergioids sensu lato</taxon>
        <taxon>Dalbergieae</taxon>
        <taxon>Pterocarpus clade</taxon>
        <taxon>Arachis</taxon>
    </lineage>
</organism>
<dbReference type="EMBL" id="SDMP01000012">
    <property type="protein sequence ID" value="RYR24237.1"/>
    <property type="molecule type" value="Genomic_DNA"/>
</dbReference>
<evidence type="ECO:0000256" key="7">
    <source>
        <dbReference type="ARBA" id="ARBA00023136"/>
    </source>
</evidence>
<dbReference type="PANTHER" id="PTHR31744:SF216">
    <property type="entry name" value="NAC TRANSCRIPTION FACTOR"/>
    <property type="match status" value="1"/>
</dbReference>
<evidence type="ECO:0000256" key="5">
    <source>
        <dbReference type="ARBA" id="ARBA00023015"/>
    </source>
</evidence>
<keyword evidence="7" id="KW-0472">Membrane</keyword>
<dbReference type="OrthoDB" id="737278at2759"/>
<gene>
    <name evidence="12" type="ORF">Ahy_B02g057731</name>
</gene>
<protein>
    <recommendedName>
        <fullName evidence="11">NAC domain-containing protein</fullName>
    </recommendedName>
</protein>
<evidence type="ECO:0000256" key="1">
    <source>
        <dbReference type="ARBA" id="ARBA00004123"/>
    </source>
</evidence>
<dbReference type="AlphaFoldDB" id="A0A445ACS4"/>
<dbReference type="Pfam" id="PF02365">
    <property type="entry name" value="NAM"/>
    <property type="match status" value="1"/>
</dbReference>
<sequence>MAETRVLPVGYRFRPTEEELLIHYLNNKHLGNDAEIKNTISQVDLCNFDPWDLPEQSKVKSDDQEWFFFNELKYMKNKRCNRKTNMGYWKITGKERIIKRTGTDSVIGTKRTLVFYKRPHNVKTNWVLHEYHALHQKVGSCQSNIVLSRVTMNAEKREKKLKTKASNIIEEEVKCEDEPCSEITGCVTQATTEDAILPDNACVSSEWQQPQAMDYEILSSGQRSSVAYSGNENNAALLPMEATWRQDAGMNTECFWNSLFSSIDADPHAEFLNSVLAGDDQLYVDSGHH</sequence>
<evidence type="ECO:0000256" key="4">
    <source>
        <dbReference type="ARBA" id="ARBA00022989"/>
    </source>
</evidence>
<dbReference type="GO" id="GO:0000976">
    <property type="term" value="F:transcription cis-regulatory region binding"/>
    <property type="evidence" value="ECO:0007669"/>
    <property type="project" value="UniProtKB-ARBA"/>
</dbReference>
<comment type="subcellular location">
    <subcellularLocation>
        <location evidence="2">Membrane</location>
        <topology evidence="2">Single-pass membrane protein</topology>
    </subcellularLocation>
    <subcellularLocation>
        <location evidence="1">Nucleus</location>
    </subcellularLocation>
</comment>
<dbReference type="Proteomes" id="UP000289738">
    <property type="component" value="Chromosome B02"/>
</dbReference>
<evidence type="ECO:0000256" key="3">
    <source>
        <dbReference type="ARBA" id="ARBA00022692"/>
    </source>
</evidence>
<dbReference type="InterPro" id="IPR036093">
    <property type="entry name" value="NAC_dom_sf"/>
</dbReference>
<keyword evidence="9" id="KW-0804">Transcription</keyword>
<keyword evidence="4" id="KW-1133">Transmembrane helix</keyword>
<dbReference type="SUPFAM" id="SSF101941">
    <property type="entry name" value="NAC domain"/>
    <property type="match status" value="1"/>
</dbReference>
<keyword evidence="3" id="KW-0812">Transmembrane</keyword>
<keyword evidence="13" id="KW-1185">Reference proteome</keyword>
<dbReference type="GO" id="GO:0006355">
    <property type="term" value="P:regulation of DNA-templated transcription"/>
    <property type="evidence" value="ECO:0007669"/>
    <property type="project" value="InterPro"/>
</dbReference>
<dbReference type="STRING" id="3818.A0A445ACS4"/>
<feature type="domain" description="NAC" evidence="11">
    <location>
        <begin position="7"/>
        <end position="153"/>
    </location>
</feature>
<evidence type="ECO:0000313" key="12">
    <source>
        <dbReference type="EMBL" id="RYR24237.1"/>
    </source>
</evidence>
<keyword evidence="5" id="KW-0805">Transcription regulation</keyword>